<dbReference type="PANTHER" id="PTHR46244">
    <property type="entry name" value="PHOSPHOENOLPYRUVATE-PROTEIN PHOSPHOTRANSFERASE"/>
    <property type="match status" value="1"/>
</dbReference>
<feature type="domain" description="Phosphotransferase system enzyme I N-terminal" evidence="6">
    <location>
        <begin position="6"/>
        <end position="128"/>
    </location>
</feature>
<sequence length="206" mass="22316">MTEMLKGIAASDGVAVAKAYLLVQPDLSFETITVEDTNAEEARLDAALQASQDELSVIREKAVGTLGEEAAQVFDARLMVLADPEMISQIKETIRAKKVNAEAGLKEVTDMFITIFEGMEDNPYMQERAADIRDVTKRVLANLLGKKLPNPASINEEVIVIAHDLTPSDTAQLDKNFVKAFVTNIGGRTSHSAIMARTLEIAAVLG</sequence>
<protein>
    <recommendedName>
        <fullName evidence="2">Phosphoenolpyruvate-protein phosphotransferase</fullName>
    </recommendedName>
    <alternativeName>
        <fullName evidence="4">Phosphotransferase system, enzyme I</fullName>
    </alternativeName>
</protein>
<evidence type="ECO:0000313" key="7">
    <source>
        <dbReference type="EMBL" id="MTV73976.1"/>
    </source>
</evidence>
<evidence type="ECO:0000256" key="2">
    <source>
        <dbReference type="ARBA" id="ARBA00016544"/>
    </source>
</evidence>
<evidence type="ECO:0000259" key="6">
    <source>
        <dbReference type="Pfam" id="PF05524"/>
    </source>
</evidence>
<dbReference type="InterPro" id="IPR008731">
    <property type="entry name" value="PTS_EIN"/>
</dbReference>
<feature type="domain" description="PEP-utilising enzyme mobile" evidence="5">
    <location>
        <begin position="155"/>
        <end position="206"/>
    </location>
</feature>
<evidence type="ECO:0000256" key="3">
    <source>
        <dbReference type="ARBA" id="ARBA00022679"/>
    </source>
</evidence>
<dbReference type="GO" id="GO:0016772">
    <property type="term" value="F:transferase activity, transferring phosphorus-containing groups"/>
    <property type="evidence" value="ECO:0007669"/>
    <property type="project" value="InterPro"/>
</dbReference>
<dbReference type="InterPro" id="IPR018274">
    <property type="entry name" value="PEP_util_AS"/>
</dbReference>
<dbReference type="Pfam" id="PF05524">
    <property type="entry name" value="PEP-utilisers_N"/>
    <property type="match status" value="1"/>
</dbReference>
<dbReference type="Gene3D" id="3.50.30.10">
    <property type="entry name" value="Phosphohistidine domain"/>
    <property type="match status" value="1"/>
</dbReference>
<dbReference type="PROSITE" id="PS00370">
    <property type="entry name" value="PEP_ENZYMES_PHOS_SITE"/>
    <property type="match status" value="1"/>
</dbReference>
<feature type="non-terminal residue" evidence="7">
    <location>
        <position position="206"/>
    </location>
</feature>
<organism evidence="7 8">
    <name type="scientific">Streptococcus pneumoniae</name>
    <dbReference type="NCBI Taxonomy" id="1313"/>
    <lineage>
        <taxon>Bacteria</taxon>
        <taxon>Bacillati</taxon>
        <taxon>Bacillota</taxon>
        <taxon>Bacilli</taxon>
        <taxon>Lactobacillales</taxon>
        <taxon>Streptococcaceae</taxon>
        <taxon>Streptococcus</taxon>
    </lineage>
</organism>
<dbReference type="InterPro" id="IPR008279">
    <property type="entry name" value="PEP-util_enz_mobile_dom"/>
</dbReference>
<evidence type="ECO:0000256" key="1">
    <source>
        <dbReference type="ARBA" id="ARBA00007837"/>
    </source>
</evidence>
<dbReference type="Proteomes" id="UP000483094">
    <property type="component" value="Unassembled WGS sequence"/>
</dbReference>
<dbReference type="SUPFAM" id="SSF47831">
    <property type="entry name" value="Enzyme I of the PEP:sugar phosphotransferase system HPr-binding (sub)domain"/>
    <property type="match status" value="1"/>
</dbReference>
<comment type="similarity">
    <text evidence="1">Belongs to the PEP-utilizing enzyme family.</text>
</comment>
<evidence type="ECO:0000313" key="8">
    <source>
        <dbReference type="Proteomes" id="UP000483094"/>
    </source>
</evidence>
<reference evidence="7 8" key="1">
    <citation type="submission" date="2019-11" db="EMBL/GenBank/DDBJ databases">
        <title>Growth characteristics of pneumococcus vary with the chemical composition of the capsule and with environmental conditions.</title>
        <authorList>
            <person name="Tothpal A."/>
            <person name="Desobry K."/>
            <person name="Joshi S."/>
            <person name="Wyllie A.L."/>
            <person name="Weinberger D.M."/>
        </authorList>
    </citation>
    <scope>NUCLEOTIDE SEQUENCE [LARGE SCALE GENOMIC DNA]</scope>
    <source>
        <strain evidence="8">pnumococcus19F</strain>
    </source>
</reference>
<evidence type="ECO:0000256" key="4">
    <source>
        <dbReference type="ARBA" id="ARBA00033235"/>
    </source>
</evidence>
<comment type="caution">
    <text evidence="7">The sequence shown here is derived from an EMBL/GenBank/DDBJ whole genome shotgun (WGS) entry which is preliminary data.</text>
</comment>
<dbReference type="FunFam" id="1.10.274.10:FF:000001">
    <property type="entry name" value="Phosphoenolpyruvate-protein phosphotransferase"/>
    <property type="match status" value="1"/>
</dbReference>
<dbReference type="Pfam" id="PF00391">
    <property type="entry name" value="PEP-utilizers"/>
    <property type="match status" value="1"/>
</dbReference>
<evidence type="ECO:0000259" key="5">
    <source>
        <dbReference type="Pfam" id="PF00391"/>
    </source>
</evidence>
<proteinExistence type="inferred from homology"/>
<name>A0A6G2DBN2_STREE</name>
<dbReference type="InterPro" id="IPR036618">
    <property type="entry name" value="PtsI_HPr-bd_sf"/>
</dbReference>
<dbReference type="PANTHER" id="PTHR46244:SF3">
    <property type="entry name" value="PHOSPHOENOLPYRUVATE-PROTEIN PHOSPHOTRANSFERASE"/>
    <property type="match status" value="1"/>
</dbReference>
<dbReference type="InterPro" id="IPR036637">
    <property type="entry name" value="Phosphohistidine_dom_sf"/>
</dbReference>
<dbReference type="AlphaFoldDB" id="A0A6G2DBN2"/>
<dbReference type="GO" id="GO:0009401">
    <property type="term" value="P:phosphoenolpyruvate-dependent sugar phosphotransferase system"/>
    <property type="evidence" value="ECO:0007669"/>
    <property type="project" value="InterPro"/>
</dbReference>
<keyword evidence="3" id="KW-0808">Transferase</keyword>
<dbReference type="Gene3D" id="1.10.274.10">
    <property type="entry name" value="PtsI, HPr-binding domain"/>
    <property type="match status" value="1"/>
</dbReference>
<dbReference type="EMBL" id="WNHQ01000752">
    <property type="protein sequence ID" value="MTV73976.1"/>
    <property type="molecule type" value="Genomic_DNA"/>
</dbReference>
<accession>A0A6G2DBN2</accession>
<gene>
    <name evidence="7" type="ORF">GM540_08285</name>
</gene>
<dbReference type="SUPFAM" id="SSF52009">
    <property type="entry name" value="Phosphohistidine domain"/>
    <property type="match status" value="1"/>
</dbReference>
<dbReference type="InterPro" id="IPR050499">
    <property type="entry name" value="PEP-utilizing_PTS_enzyme"/>
</dbReference>